<evidence type="ECO:0000256" key="6">
    <source>
        <dbReference type="PROSITE-ProRule" id="PRU00221"/>
    </source>
</evidence>
<evidence type="ECO:0000256" key="5">
    <source>
        <dbReference type="ARBA" id="ARBA00061016"/>
    </source>
</evidence>
<dbReference type="SUPFAM" id="SSF50978">
    <property type="entry name" value="WD40 repeat-like"/>
    <property type="match status" value="1"/>
</dbReference>
<feature type="repeat" description="WD" evidence="6">
    <location>
        <begin position="111"/>
        <end position="152"/>
    </location>
</feature>
<keyword evidence="4" id="KW-0539">Nucleus</keyword>
<keyword evidence="3" id="KW-0677">Repeat</keyword>
<feature type="repeat" description="WD" evidence="6">
    <location>
        <begin position="196"/>
        <end position="242"/>
    </location>
</feature>
<organism evidence="8 9">
    <name type="scientific">Tropilaelaps mercedesae</name>
    <dbReference type="NCBI Taxonomy" id="418985"/>
    <lineage>
        <taxon>Eukaryota</taxon>
        <taxon>Metazoa</taxon>
        <taxon>Ecdysozoa</taxon>
        <taxon>Arthropoda</taxon>
        <taxon>Chelicerata</taxon>
        <taxon>Arachnida</taxon>
        <taxon>Acari</taxon>
        <taxon>Parasitiformes</taxon>
        <taxon>Mesostigmata</taxon>
        <taxon>Gamasina</taxon>
        <taxon>Dermanyssoidea</taxon>
        <taxon>Laelapidae</taxon>
        <taxon>Tropilaelaps</taxon>
    </lineage>
</organism>
<evidence type="ECO:0000259" key="7">
    <source>
        <dbReference type="Pfam" id="PF08154"/>
    </source>
</evidence>
<dbReference type="InterPro" id="IPR020472">
    <property type="entry name" value="WD40_PAC1"/>
</dbReference>
<dbReference type="PROSITE" id="PS00678">
    <property type="entry name" value="WD_REPEATS_1"/>
    <property type="match status" value="1"/>
</dbReference>
<dbReference type="EMBL" id="MNPL01020824">
    <property type="protein sequence ID" value="OQR69487.1"/>
    <property type="molecule type" value="Genomic_DNA"/>
</dbReference>
<comment type="caution">
    <text evidence="8">The sequence shown here is derived from an EMBL/GenBank/DDBJ whole genome shotgun (WGS) entry which is preliminary data.</text>
</comment>
<dbReference type="SUPFAM" id="SSF50998">
    <property type="entry name" value="Quinoprotein alcohol dehydrogenase-like"/>
    <property type="match status" value="1"/>
</dbReference>
<protein>
    <submittedName>
        <fullName evidence="8">Notchless protein1-like</fullName>
    </submittedName>
</protein>
<dbReference type="FunFam" id="2.130.10.10:FF:000092">
    <property type="entry name" value="notchless protein homolog"/>
    <property type="match status" value="1"/>
</dbReference>
<dbReference type="GO" id="GO:0000027">
    <property type="term" value="P:ribosomal large subunit assembly"/>
    <property type="evidence" value="ECO:0007669"/>
    <property type="project" value="TreeGrafter"/>
</dbReference>
<feature type="domain" description="NLE" evidence="7">
    <location>
        <begin position="16"/>
        <end position="76"/>
    </location>
</feature>
<dbReference type="PANTHER" id="PTHR19848:SF0">
    <property type="entry name" value="NOTCHLESS PROTEIN HOMOLOG 1"/>
    <property type="match status" value="1"/>
</dbReference>
<dbReference type="InterPro" id="IPR012972">
    <property type="entry name" value="NLE"/>
</dbReference>
<evidence type="ECO:0000313" key="8">
    <source>
        <dbReference type="EMBL" id="OQR69487.1"/>
    </source>
</evidence>
<proteinExistence type="inferred from homology"/>
<dbReference type="GO" id="GO:0005730">
    <property type="term" value="C:nucleolus"/>
    <property type="evidence" value="ECO:0007669"/>
    <property type="project" value="UniProtKB-SubCell"/>
</dbReference>
<feature type="repeat" description="WD" evidence="6">
    <location>
        <begin position="243"/>
        <end position="283"/>
    </location>
</feature>
<evidence type="ECO:0000313" key="9">
    <source>
        <dbReference type="Proteomes" id="UP000192247"/>
    </source>
</evidence>
<evidence type="ECO:0000256" key="4">
    <source>
        <dbReference type="ARBA" id="ARBA00023242"/>
    </source>
</evidence>
<dbReference type="PRINTS" id="PR00319">
    <property type="entry name" value="GPROTEINB"/>
</dbReference>
<dbReference type="Proteomes" id="UP000192247">
    <property type="component" value="Unassembled WGS sequence"/>
</dbReference>
<dbReference type="Pfam" id="PF00400">
    <property type="entry name" value="WD40"/>
    <property type="match status" value="7"/>
</dbReference>
<dbReference type="PANTHER" id="PTHR19848">
    <property type="entry name" value="WD40 REPEAT PROTEIN"/>
    <property type="match status" value="1"/>
</dbReference>
<dbReference type="CDD" id="cd00200">
    <property type="entry name" value="WD40"/>
    <property type="match status" value="1"/>
</dbReference>
<comment type="subcellular location">
    <subcellularLocation>
        <location evidence="1">Nucleus</location>
        <location evidence="1">Nucleolus</location>
    </subcellularLocation>
</comment>
<dbReference type="AlphaFoldDB" id="A0A1V9X7G6"/>
<dbReference type="InterPro" id="IPR001680">
    <property type="entry name" value="WD40_rpt"/>
</dbReference>
<reference evidence="8 9" key="1">
    <citation type="journal article" date="2017" name="Gigascience">
        <title>Draft genome of the honey bee ectoparasitic mite, Tropilaelaps mercedesae, is shaped by the parasitic life history.</title>
        <authorList>
            <person name="Dong X."/>
            <person name="Armstrong S.D."/>
            <person name="Xia D."/>
            <person name="Makepeace B.L."/>
            <person name="Darby A.C."/>
            <person name="Kadowaki T."/>
        </authorList>
    </citation>
    <scope>NUCLEOTIDE SEQUENCE [LARGE SCALE GENOMIC DNA]</scope>
    <source>
        <strain evidence="8">Wuxi-XJTLU</strain>
    </source>
</reference>
<dbReference type="STRING" id="418985.A0A1V9X7G6"/>
<sequence>MAVEAKTQNMNGERRVLAQFESENGEIMGAPLDVPLNISKEKLQALCNMLLENEENVPYLFFVETEEIKASLEKTILDKKLQINSESLVKIRYAPQALFKVRPVTRCTSSIPGHAEAVLTAQFSPDGQHLVSGSGDTTVRFWDLNTQSPHSTCKGHKNWVLAVAWSPDSSKVASGCKSGNICLWDPNTGKQIGKHFTGHKEWITCLTFEPLHKNPECRLLASGSKDGTVRIWDTVMGHTILTLSSHTRSVTCIKWGGTGLIYSASQDCTIKVWKADTGALMNTLQCHGHWVNVLALNTDYAIRTGAFDPCKLHQQHQLNGFGDDIPASPETLQRLAEERYSAAKGKEPERLASGSDDFTLALWNPMSKKPLQRMTGHQQLVNDVKFSPDMRLLASASFDKSIKLWDGRTGAYLGVFRGHVSSVYQVTWSADSRLLVSGSSDSTLKLWSVGERKLLIDLPGHADEVYTVDWSPDGSTVVSGGKDRVIRLWRR</sequence>
<name>A0A1V9X7G6_9ACAR</name>
<dbReference type="PRINTS" id="PR00320">
    <property type="entry name" value="GPROTEINBRPT"/>
</dbReference>
<dbReference type="PROSITE" id="PS50082">
    <property type="entry name" value="WD_REPEATS_2"/>
    <property type="match status" value="7"/>
</dbReference>
<dbReference type="GO" id="GO:0007219">
    <property type="term" value="P:Notch signaling pathway"/>
    <property type="evidence" value="ECO:0007669"/>
    <property type="project" value="TreeGrafter"/>
</dbReference>
<dbReference type="InterPro" id="IPR036322">
    <property type="entry name" value="WD40_repeat_dom_sf"/>
</dbReference>
<gene>
    <name evidence="8" type="ORF">BIW11_12222</name>
</gene>
<dbReference type="Pfam" id="PF08154">
    <property type="entry name" value="NLE"/>
    <property type="match status" value="1"/>
</dbReference>
<dbReference type="OrthoDB" id="10267436at2759"/>
<dbReference type="InterPro" id="IPR011047">
    <property type="entry name" value="Quinoprotein_ADH-like_sf"/>
</dbReference>
<keyword evidence="2 6" id="KW-0853">WD repeat</keyword>
<dbReference type="Gene3D" id="2.130.10.10">
    <property type="entry name" value="YVTN repeat-like/Quinoprotein amine dehydrogenase"/>
    <property type="match status" value="1"/>
</dbReference>
<evidence type="ECO:0000256" key="3">
    <source>
        <dbReference type="ARBA" id="ARBA00022737"/>
    </source>
</evidence>
<dbReference type="FunCoup" id="A0A1V9X7G6">
    <property type="interactions" value="1163"/>
</dbReference>
<dbReference type="InterPro" id="IPR019775">
    <property type="entry name" value="WD40_repeat_CS"/>
</dbReference>
<feature type="repeat" description="WD" evidence="6">
    <location>
        <begin position="458"/>
        <end position="491"/>
    </location>
</feature>
<accession>A0A1V9X7G6</accession>
<comment type="similarity">
    <text evidence="5">Belongs to the NLE1/RSA4 family.</text>
</comment>
<feature type="repeat" description="WD" evidence="6">
    <location>
        <begin position="416"/>
        <end position="457"/>
    </location>
</feature>
<keyword evidence="9" id="KW-1185">Reference proteome</keyword>
<dbReference type="InterPro" id="IPR001632">
    <property type="entry name" value="WD40_G-protein_beta-like"/>
</dbReference>
<feature type="repeat" description="WD" evidence="6">
    <location>
        <begin position="153"/>
        <end position="194"/>
    </location>
</feature>
<dbReference type="PROSITE" id="PS50294">
    <property type="entry name" value="WD_REPEATS_REGION"/>
    <property type="match status" value="7"/>
</dbReference>
<dbReference type="InterPro" id="IPR015943">
    <property type="entry name" value="WD40/YVTN_repeat-like_dom_sf"/>
</dbReference>
<dbReference type="SMART" id="SM00320">
    <property type="entry name" value="WD40"/>
    <property type="match status" value="8"/>
</dbReference>
<evidence type="ECO:0000256" key="1">
    <source>
        <dbReference type="ARBA" id="ARBA00004604"/>
    </source>
</evidence>
<evidence type="ECO:0000256" key="2">
    <source>
        <dbReference type="ARBA" id="ARBA00022574"/>
    </source>
</evidence>
<dbReference type="InParanoid" id="A0A1V9X7G6"/>
<feature type="repeat" description="WD" evidence="6">
    <location>
        <begin position="374"/>
        <end position="415"/>
    </location>
</feature>